<sequence length="187" mass="20849">MIFGTSAARWPLALLKLNGVHPPSRSLQTCAILSKSQSGRHSPSIKHNKPLTYEQAQKPNEIAMRKSWNSMNTSALDFDPLGKFRLGARFGLRTSQTVNEDIFIRRFLVGTWHNLFLSEVLIKRQANMIRIAGIVLRAIPPRKMYFLIATLKNCSATAPVPCQARTTDCGGAEGCCVQVYLVVFCKN</sequence>
<evidence type="ECO:0000256" key="2">
    <source>
        <dbReference type="ARBA" id="ARBA00010761"/>
    </source>
</evidence>
<reference evidence="7 8" key="1">
    <citation type="journal article" date="2016" name="Genome Biol. Evol.">
        <title>Gene Family Evolution Reflects Adaptation to Soil Environmental Stressors in the Genome of the Collembolan Orchesella cincta.</title>
        <authorList>
            <person name="Faddeeva-Vakhrusheva A."/>
            <person name="Derks M.F."/>
            <person name="Anvar S.Y."/>
            <person name="Agamennone V."/>
            <person name="Suring W."/>
            <person name="Smit S."/>
            <person name="van Straalen N.M."/>
            <person name="Roelofs D."/>
        </authorList>
    </citation>
    <scope>NUCLEOTIDE SEQUENCE [LARGE SCALE GENOMIC DNA]</scope>
    <source>
        <tissue evidence="7">Mixed pool</tissue>
    </source>
</reference>
<gene>
    <name evidence="7" type="ORF">Ocin01_16173</name>
</gene>
<keyword evidence="6" id="KW-0687">Ribonucleoprotein</keyword>
<evidence type="ECO:0000256" key="3">
    <source>
        <dbReference type="ARBA" id="ARBA00022946"/>
    </source>
</evidence>
<dbReference type="GO" id="GO:0006412">
    <property type="term" value="P:translation"/>
    <property type="evidence" value="ECO:0007669"/>
    <property type="project" value="TreeGrafter"/>
</dbReference>
<comment type="caution">
    <text evidence="7">The sequence shown here is derived from an EMBL/GenBank/DDBJ whole genome shotgun (WGS) entry which is preliminary data.</text>
</comment>
<dbReference type="Pfam" id="PF14955">
    <property type="entry name" value="MRP-S24"/>
    <property type="match status" value="1"/>
</dbReference>
<evidence type="ECO:0000256" key="5">
    <source>
        <dbReference type="ARBA" id="ARBA00023128"/>
    </source>
</evidence>
<keyword evidence="3" id="KW-0809">Transit peptide</keyword>
<comment type="similarity">
    <text evidence="2">Belongs to the universal ribosomal protein uS3 family.</text>
</comment>
<dbReference type="GO" id="GO:1990904">
    <property type="term" value="C:ribonucleoprotein complex"/>
    <property type="evidence" value="ECO:0007669"/>
    <property type="project" value="UniProtKB-KW"/>
</dbReference>
<name>A0A1D2MC42_ORCCI</name>
<dbReference type="Proteomes" id="UP000094527">
    <property type="component" value="Unassembled WGS sequence"/>
</dbReference>
<dbReference type="PANTHER" id="PTHR21244">
    <property type="entry name" value="MITOCHONDRIAL 28S RIBOSOMAL PROTEIN S24"/>
    <property type="match status" value="1"/>
</dbReference>
<evidence type="ECO:0000313" key="8">
    <source>
        <dbReference type="Proteomes" id="UP000094527"/>
    </source>
</evidence>
<evidence type="ECO:0000256" key="4">
    <source>
        <dbReference type="ARBA" id="ARBA00022980"/>
    </source>
</evidence>
<keyword evidence="5" id="KW-0496">Mitochondrion</keyword>
<proteinExistence type="inferred from homology"/>
<evidence type="ECO:0000313" key="7">
    <source>
        <dbReference type="EMBL" id="ODM90509.1"/>
    </source>
</evidence>
<dbReference type="EMBL" id="LJIJ01001929">
    <property type="protein sequence ID" value="ODM90509.1"/>
    <property type="molecule type" value="Genomic_DNA"/>
</dbReference>
<keyword evidence="4 7" id="KW-0689">Ribosomal protein</keyword>
<dbReference type="STRING" id="48709.A0A1D2MC42"/>
<organism evidence="7 8">
    <name type="scientific">Orchesella cincta</name>
    <name type="common">Springtail</name>
    <name type="synonym">Podura cincta</name>
    <dbReference type="NCBI Taxonomy" id="48709"/>
    <lineage>
        <taxon>Eukaryota</taxon>
        <taxon>Metazoa</taxon>
        <taxon>Ecdysozoa</taxon>
        <taxon>Arthropoda</taxon>
        <taxon>Hexapoda</taxon>
        <taxon>Collembola</taxon>
        <taxon>Entomobryomorpha</taxon>
        <taxon>Entomobryoidea</taxon>
        <taxon>Orchesellidae</taxon>
        <taxon>Orchesellinae</taxon>
        <taxon>Orchesella</taxon>
    </lineage>
</organism>
<evidence type="ECO:0000256" key="6">
    <source>
        <dbReference type="ARBA" id="ARBA00023274"/>
    </source>
</evidence>
<dbReference type="PANTHER" id="PTHR21244:SF1">
    <property type="entry name" value="SMALL RIBOSOMAL SUBUNIT PROTEIN US3M"/>
    <property type="match status" value="1"/>
</dbReference>
<dbReference type="AlphaFoldDB" id="A0A1D2MC42"/>
<evidence type="ECO:0000256" key="1">
    <source>
        <dbReference type="ARBA" id="ARBA00004173"/>
    </source>
</evidence>
<comment type="subcellular location">
    <subcellularLocation>
        <location evidence="1">Mitochondrion</location>
    </subcellularLocation>
</comment>
<accession>A0A1D2MC42</accession>
<dbReference type="InterPro" id="IPR026146">
    <property type="entry name" value="Ribosomal_uS3m"/>
</dbReference>
<dbReference type="GO" id="GO:0005739">
    <property type="term" value="C:mitochondrion"/>
    <property type="evidence" value="ECO:0007669"/>
    <property type="project" value="UniProtKB-SubCell"/>
</dbReference>
<keyword evidence="8" id="KW-1185">Reference proteome</keyword>
<protein>
    <submittedName>
        <fullName evidence="7">28S ribosomal protein S24, mitochondrial</fullName>
    </submittedName>
</protein>
<dbReference type="GO" id="GO:0005840">
    <property type="term" value="C:ribosome"/>
    <property type="evidence" value="ECO:0007669"/>
    <property type="project" value="UniProtKB-KW"/>
</dbReference>